<dbReference type="SUPFAM" id="SSF54637">
    <property type="entry name" value="Thioesterase/thiol ester dehydrase-isomerase"/>
    <property type="match status" value="2"/>
</dbReference>
<name>A0ABY2K473_9MICC</name>
<dbReference type="InterPro" id="IPR029069">
    <property type="entry name" value="HotDog_dom_sf"/>
</dbReference>
<dbReference type="Gene3D" id="3.10.129.10">
    <property type="entry name" value="Hotdog Thioesterase"/>
    <property type="match status" value="2"/>
</dbReference>
<evidence type="ECO:0008006" key="4">
    <source>
        <dbReference type="Google" id="ProtNLM"/>
    </source>
</evidence>
<gene>
    <name evidence="2" type="ORF">E4A49_05530</name>
</gene>
<organism evidence="2 3">
    <name type="scientific">Micrococcus lylae</name>
    <dbReference type="NCBI Taxonomy" id="1273"/>
    <lineage>
        <taxon>Bacteria</taxon>
        <taxon>Bacillati</taxon>
        <taxon>Actinomycetota</taxon>
        <taxon>Actinomycetes</taxon>
        <taxon>Micrococcales</taxon>
        <taxon>Micrococcaceae</taxon>
        <taxon>Micrococcus</taxon>
    </lineage>
</organism>
<sequence length="321" mass="34055">MAGTSDPGGRRTAEDAENTGPRAHPQGRTEQLFGVRRHEQVRQEGAHWNPGYMLAGPSSIGLDGRPTAAAATVLMDNATAVAVHHAAAGAMQAIVTTELTLNVLKPMPAFDASADADPADQPRMECWYTPLTVDEAGGAARAWLVDADGDRVAEATGWFQAVPAAPAASMEAFVRHGGLPLGPQTRVPMADLLGLEPDSVTVQDDTSRPAQSGEFVPGARFRENRELDNPQGAVHGGAMMLRAILAAQGAMPDRARYDVQAARTVYTRPGRGDMVAMTRVRHAGRSLRFVDVELVPLGEDGSPVVDKPMVQVQVTFRAARG</sequence>
<keyword evidence="3" id="KW-1185">Reference proteome</keyword>
<accession>A0ABY2K473</accession>
<feature type="region of interest" description="Disordered" evidence="1">
    <location>
        <begin position="1"/>
        <end position="33"/>
    </location>
</feature>
<evidence type="ECO:0000313" key="3">
    <source>
        <dbReference type="Proteomes" id="UP000297477"/>
    </source>
</evidence>
<reference evidence="2 3" key="1">
    <citation type="submission" date="2019-03" db="EMBL/GenBank/DDBJ databases">
        <title>Reclassification of Micrococcus aloeverae and Micrococcus yunnanensis as later heterotypic synonyms of Micrococcus luteus.</title>
        <authorList>
            <person name="Huang C.-H."/>
        </authorList>
    </citation>
    <scope>NUCLEOTIDE SEQUENCE [LARGE SCALE GENOMIC DNA]</scope>
    <source>
        <strain evidence="2 3">BCRC 12151</strain>
    </source>
</reference>
<evidence type="ECO:0000313" key="2">
    <source>
        <dbReference type="EMBL" id="TFH99636.1"/>
    </source>
</evidence>
<evidence type="ECO:0000256" key="1">
    <source>
        <dbReference type="SAM" id="MobiDB-lite"/>
    </source>
</evidence>
<comment type="caution">
    <text evidence="2">The sequence shown here is derived from an EMBL/GenBank/DDBJ whole genome shotgun (WGS) entry which is preliminary data.</text>
</comment>
<proteinExistence type="predicted"/>
<protein>
    <recommendedName>
        <fullName evidence="4">Thioesterase domain-containing protein</fullName>
    </recommendedName>
</protein>
<dbReference type="Proteomes" id="UP000297477">
    <property type="component" value="Unassembled WGS sequence"/>
</dbReference>
<dbReference type="EMBL" id="SPKT01000008">
    <property type="protein sequence ID" value="TFH99636.1"/>
    <property type="molecule type" value="Genomic_DNA"/>
</dbReference>